<protein>
    <recommendedName>
        <fullName evidence="4">DUF1622 domain-containing protein</fullName>
    </recommendedName>
</protein>
<keyword evidence="1" id="KW-1133">Transmembrane helix</keyword>
<feature type="transmembrane region" description="Helical" evidence="1">
    <location>
        <begin position="12"/>
        <end position="39"/>
    </location>
</feature>
<proteinExistence type="predicted"/>
<accession>A0A136LW50</accession>
<organism evidence="2 3">
    <name type="scientific">candidate division WS6 bacterium OLB20</name>
    <dbReference type="NCBI Taxonomy" id="1617426"/>
    <lineage>
        <taxon>Bacteria</taxon>
        <taxon>Candidatus Dojkabacteria</taxon>
    </lineage>
</organism>
<evidence type="ECO:0000313" key="3">
    <source>
        <dbReference type="Proteomes" id="UP000070457"/>
    </source>
</evidence>
<name>A0A136LW50_9BACT</name>
<dbReference type="InterPro" id="IPR012427">
    <property type="entry name" value="DUF1622"/>
</dbReference>
<keyword evidence="1" id="KW-0472">Membrane</keyword>
<evidence type="ECO:0000313" key="2">
    <source>
        <dbReference type="EMBL" id="KXK25878.1"/>
    </source>
</evidence>
<evidence type="ECO:0000256" key="1">
    <source>
        <dbReference type="SAM" id="Phobius"/>
    </source>
</evidence>
<dbReference type="AlphaFoldDB" id="A0A136LW50"/>
<keyword evidence="1" id="KW-0812">Transmembrane</keyword>
<sequence>MSFGETLYQTCILFISMIAVIIIVWGSLWAGAELLILEVKKILRHENSGHERYYLIKEQFGHRISLGLEFLLAADLLSLIQNPSDQEIIQLAALVAIRIAINYFLNREIAAIDLMLNRKKAAQTKAS</sequence>
<dbReference type="Pfam" id="PF07784">
    <property type="entry name" value="DUF1622"/>
    <property type="match status" value="1"/>
</dbReference>
<dbReference type="EMBL" id="JYNZ01000006">
    <property type="protein sequence ID" value="KXK25878.1"/>
    <property type="molecule type" value="Genomic_DNA"/>
</dbReference>
<gene>
    <name evidence="2" type="ORF">TR69_WS6001001484</name>
</gene>
<dbReference type="STRING" id="1617426.TR69_WS6001001484"/>
<comment type="caution">
    <text evidence="2">The sequence shown here is derived from an EMBL/GenBank/DDBJ whole genome shotgun (WGS) entry which is preliminary data.</text>
</comment>
<dbReference type="PANTHER" id="PTHR38468">
    <property type="entry name" value="SLL0939 PROTEIN"/>
    <property type="match status" value="1"/>
</dbReference>
<dbReference type="PANTHER" id="PTHR38468:SF1">
    <property type="entry name" value="SLL0939 PROTEIN"/>
    <property type="match status" value="1"/>
</dbReference>
<reference evidence="2 3" key="1">
    <citation type="submission" date="2015-02" db="EMBL/GenBank/DDBJ databases">
        <title>Improved understanding of the partial-nitritation anammox process through 23 genomes representing the majority of the microbial community.</title>
        <authorList>
            <person name="Speth D.R."/>
            <person name="In T Zandt M."/>
            <person name="Guerrero Cruz S."/>
            <person name="Jetten M.S."/>
            <person name="Dutilh B.E."/>
        </authorList>
    </citation>
    <scope>NUCLEOTIDE SEQUENCE [LARGE SCALE GENOMIC DNA]</scope>
    <source>
        <strain evidence="2">OLB20</strain>
    </source>
</reference>
<evidence type="ECO:0008006" key="4">
    <source>
        <dbReference type="Google" id="ProtNLM"/>
    </source>
</evidence>
<dbReference type="Proteomes" id="UP000070457">
    <property type="component" value="Unassembled WGS sequence"/>
</dbReference>